<dbReference type="Proteomes" id="UP001501074">
    <property type="component" value="Unassembled WGS sequence"/>
</dbReference>
<evidence type="ECO:0000313" key="1">
    <source>
        <dbReference type="EMBL" id="GAA3630127.1"/>
    </source>
</evidence>
<evidence type="ECO:0008006" key="3">
    <source>
        <dbReference type="Google" id="ProtNLM"/>
    </source>
</evidence>
<evidence type="ECO:0000313" key="2">
    <source>
        <dbReference type="Proteomes" id="UP001501074"/>
    </source>
</evidence>
<accession>A0ABP7ADX0</accession>
<protein>
    <recommendedName>
        <fullName evidence="3">ANTAR domain-containing protein</fullName>
    </recommendedName>
</protein>
<dbReference type="EMBL" id="BAAAZO010000011">
    <property type="protein sequence ID" value="GAA3630127.1"/>
    <property type="molecule type" value="Genomic_DNA"/>
</dbReference>
<organism evidence="1 2">
    <name type="scientific">Kineosporia mesophila</name>
    <dbReference type="NCBI Taxonomy" id="566012"/>
    <lineage>
        <taxon>Bacteria</taxon>
        <taxon>Bacillati</taxon>
        <taxon>Actinomycetota</taxon>
        <taxon>Actinomycetes</taxon>
        <taxon>Kineosporiales</taxon>
        <taxon>Kineosporiaceae</taxon>
        <taxon>Kineosporia</taxon>
    </lineage>
</organism>
<sequence>MDLADDTVTRLTELAELSGADLVLQFRDLVRSAVASSSSCVAVIISLGQEPPFYALDDRLRTGATTVRSSLRAQIAATGPGQPVHQIVLLAETPSEYSHLTPLPLGGFASSTGKIDWLVIDGDLDAAAHLLTDDPPITGPPKMPTERLRTINQAIGFLLDRGLTPDEGHRELAERARIDGNDIYDQALAVLGRADKEP</sequence>
<keyword evidence="2" id="KW-1185">Reference proteome</keyword>
<proteinExistence type="predicted"/>
<reference evidence="2" key="1">
    <citation type="journal article" date="2019" name="Int. J. Syst. Evol. Microbiol.">
        <title>The Global Catalogue of Microorganisms (GCM) 10K type strain sequencing project: providing services to taxonomists for standard genome sequencing and annotation.</title>
        <authorList>
            <consortium name="The Broad Institute Genomics Platform"/>
            <consortium name="The Broad Institute Genome Sequencing Center for Infectious Disease"/>
            <person name="Wu L."/>
            <person name="Ma J."/>
        </authorList>
    </citation>
    <scope>NUCLEOTIDE SEQUENCE [LARGE SCALE GENOMIC DNA]</scope>
    <source>
        <strain evidence="2">JCM 16902</strain>
    </source>
</reference>
<name>A0ABP7ADX0_9ACTN</name>
<comment type="caution">
    <text evidence="1">The sequence shown here is derived from an EMBL/GenBank/DDBJ whole genome shotgun (WGS) entry which is preliminary data.</text>
</comment>
<gene>
    <name evidence="1" type="ORF">GCM10022223_54740</name>
</gene>